<evidence type="ECO:0000313" key="2">
    <source>
        <dbReference type="EMBL" id="VAW11892.1"/>
    </source>
</evidence>
<keyword evidence="1" id="KW-0472">Membrane</keyword>
<evidence type="ECO:0000256" key="1">
    <source>
        <dbReference type="SAM" id="Phobius"/>
    </source>
</evidence>
<organism evidence="2">
    <name type="scientific">hydrothermal vent metagenome</name>
    <dbReference type="NCBI Taxonomy" id="652676"/>
    <lineage>
        <taxon>unclassified sequences</taxon>
        <taxon>metagenomes</taxon>
        <taxon>ecological metagenomes</taxon>
    </lineage>
</organism>
<sequence>MTVTTTSSFLDTAVARLIALLLAGLIGYVLYAEWGSQIMATVQGEPISLVADKAPANEAAPALDACLAKRVGDVEAMKSDGVITEAQYADFKASAIRLCRVQNPTRP</sequence>
<keyword evidence="1" id="KW-0812">Transmembrane</keyword>
<proteinExistence type="predicted"/>
<feature type="transmembrane region" description="Helical" evidence="1">
    <location>
        <begin position="13"/>
        <end position="31"/>
    </location>
</feature>
<reference evidence="2" key="1">
    <citation type="submission" date="2018-06" db="EMBL/GenBank/DDBJ databases">
        <authorList>
            <person name="Zhirakovskaya E."/>
        </authorList>
    </citation>
    <scope>NUCLEOTIDE SEQUENCE</scope>
</reference>
<keyword evidence="1" id="KW-1133">Transmembrane helix</keyword>
<dbReference type="EMBL" id="UOEM01000036">
    <property type="protein sequence ID" value="VAW11892.1"/>
    <property type="molecule type" value="Genomic_DNA"/>
</dbReference>
<protein>
    <submittedName>
        <fullName evidence="2">Uncharacterized protein</fullName>
    </submittedName>
</protein>
<name>A0A3B0TBL3_9ZZZZ</name>
<accession>A0A3B0TBL3</accession>
<gene>
    <name evidence="2" type="ORF">MNBD_ALPHA09-1486</name>
</gene>
<dbReference type="AlphaFoldDB" id="A0A3B0TBL3"/>